<evidence type="ECO:0000259" key="17">
    <source>
        <dbReference type="Pfam" id="PF20659"/>
    </source>
</evidence>
<dbReference type="AlphaFoldDB" id="A0A1I6SLN3"/>
<dbReference type="Proteomes" id="UP000198788">
    <property type="component" value="Unassembled WGS sequence"/>
</dbReference>
<comment type="similarity">
    <text evidence="10 13">Belongs to the malate synthase family. GlcB subfamily.</text>
</comment>
<dbReference type="InterPro" id="IPR006253">
    <property type="entry name" value="Malate_synthG"/>
</dbReference>
<evidence type="ECO:0000259" key="16">
    <source>
        <dbReference type="Pfam" id="PF20658"/>
    </source>
</evidence>
<feature type="domain" description="Malate synthase G alpha-beta insertion" evidence="16">
    <location>
        <begin position="198"/>
        <end position="265"/>
    </location>
</feature>
<evidence type="ECO:0000256" key="12">
    <source>
        <dbReference type="PIRSR" id="PIRSR601465-50"/>
    </source>
</evidence>
<keyword evidence="8 10" id="KW-0558">Oxidation</keyword>
<dbReference type="InterPro" id="IPR001465">
    <property type="entry name" value="Malate_synthase_TIM"/>
</dbReference>
<sequence>MQHQMGLHCGAVKAKGTTATLNRLDLRGVITECYSVASEEKPMTMTSRAGLQVASELAAFIENEALDGVGIGAEAFWSGAATLFERFAPRNRDLLKARDRLQAALDDWHAARRGQSHDPAATEAYLRTIGYLAPEPQPFTVATRNVDPEIAATAGPQLVVPSLNARFVLNAANARWGSLYDALYGTDALGDLPPSGSYDAGRGVRVVARAKAFLDEAAPLAEGSHADAAGYAVIDGRLSPALRDPAQLVGWRGDPAGPEAVLLRHHGLHIELVLDRGHPIGRDDPAGLADVVLEAALTTIVDLEDSVAAVDAADKVAAYRNWLGLMRGDLVETFAKGDRQVTRALAEDRTYAAPDGEGLTLPGRSLLFVRNVGHLMTTPAVLLPDGSEAPEGVLDAIVTSLVGLHDLKGLGRFRNSRAGSIYIVKPKMHGPDECAFTNDLFDAVEDLLGLERCTVKVGVMDEERRTSANLAACIHAVRDRIVFINTGFLDRTGDEIHSCMQGGPVVRKAEMKATPWIAAYEARNVAIGLACGLDGRAQIGKGMWAAPDRMAEMLEQKAGHPKTGANTAWVPSPTAATLHALHYHQTDVFALRAEIAARPCPPLADLLTPPLAEGRNWSEAEVAEELDNNAQGLLGYVVRWIDQGVGCSKVPDIHDVGLMEDRATLRISSQHMANWLLHGVCTAAQVDAALLRMAAKVDAQNVGDALYRPMADDPANSLAFQAARALVFEGTRQPNGYTEPLLHAWRLQAKGATAARG</sequence>
<name>A0A1I6SLN3_9CAUL</name>
<feature type="binding site" evidence="10">
    <location>
        <position position="370"/>
    </location>
    <ligand>
        <name>glyoxylate</name>
        <dbReference type="ChEBI" id="CHEBI:36655"/>
    </ligand>
</feature>
<comment type="cofactor">
    <cofactor evidence="1 10">
        <name>Mg(2+)</name>
        <dbReference type="ChEBI" id="CHEBI:18420"/>
    </cofactor>
</comment>
<feature type="domain" description="Malate synthase TIM barrel" evidence="14">
    <location>
        <begin position="367"/>
        <end position="598"/>
    </location>
</feature>
<dbReference type="InterPro" id="IPR048357">
    <property type="entry name" value="MSG_insertion"/>
</dbReference>
<dbReference type="PANTHER" id="PTHR42739:SF1">
    <property type="entry name" value="MALATE SYNTHASE G"/>
    <property type="match status" value="1"/>
</dbReference>
<dbReference type="InterPro" id="IPR048356">
    <property type="entry name" value="MS_N"/>
</dbReference>
<comment type="pathway">
    <text evidence="10 13">Carbohydrate metabolism; glyoxylate cycle; (S)-malate from isocitrate: step 2/2.</text>
</comment>
<dbReference type="Pfam" id="PF20659">
    <property type="entry name" value="MS_C"/>
    <property type="match status" value="1"/>
</dbReference>
<feature type="binding site" evidence="10">
    <location>
        <position position="462"/>
    </location>
    <ligand>
        <name>glyoxylate</name>
        <dbReference type="ChEBI" id="CHEBI:36655"/>
    </ligand>
</feature>
<feature type="binding site" evidence="10">
    <location>
        <position position="571"/>
    </location>
    <ligand>
        <name>acetyl-CoA</name>
        <dbReference type="ChEBI" id="CHEBI:57288"/>
    </ligand>
</feature>
<evidence type="ECO:0000256" key="2">
    <source>
        <dbReference type="ARBA" id="ARBA00022435"/>
    </source>
</evidence>
<dbReference type="EMBL" id="FOZV01000005">
    <property type="protein sequence ID" value="SFS77877.1"/>
    <property type="molecule type" value="Genomic_DNA"/>
</dbReference>
<dbReference type="GO" id="GO:0000287">
    <property type="term" value="F:magnesium ion binding"/>
    <property type="evidence" value="ECO:0007669"/>
    <property type="project" value="TreeGrafter"/>
</dbReference>
<dbReference type="InterPro" id="IPR046363">
    <property type="entry name" value="MS_N_TIM-barrel_dom"/>
</dbReference>
<dbReference type="InterPro" id="IPR011076">
    <property type="entry name" value="Malate_synth_sf"/>
</dbReference>
<evidence type="ECO:0000256" key="8">
    <source>
        <dbReference type="ARBA" id="ARBA00023097"/>
    </source>
</evidence>
<dbReference type="GO" id="GO:0004474">
    <property type="term" value="F:malate synthase activity"/>
    <property type="evidence" value="ECO:0007669"/>
    <property type="project" value="UniProtKB-UniRule"/>
</dbReference>
<dbReference type="UniPathway" id="UPA00703">
    <property type="reaction ID" value="UER00720"/>
</dbReference>
<reference evidence="19" key="1">
    <citation type="submission" date="2016-10" db="EMBL/GenBank/DDBJ databases">
        <authorList>
            <person name="Varghese N."/>
            <person name="Submissions S."/>
        </authorList>
    </citation>
    <scope>NUCLEOTIDE SEQUENCE [LARGE SCALE GENOMIC DNA]</scope>
    <source>
        <strain evidence="19">CGMCC 1.10683</strain>
    </source>
</reference>
<dbReference type="NCBIfam" id="TIGR01345">
    <property type="entry name" value="malate_syn_G"/>
    <property type="match status" value="1"/>
</dbReference>
<dbReference type="STRING" id="871741.SAMN05192570_2559"/>
<comment type="caution">
    <text evidence="10">Lacks conserved residue(s) required for the propagation of feature annotation.</text>
</comment>
<comment type="catalytic activity">
    <reaction evidence="9 10 13">
        <text>glyoxylate + acetyl-CoA + H2O = (S)-malate + CoA + H(+)</text>
        <dbReference type="Rhea" id="RHEA:18181"/>
        <dbReference type="ChEBI" id="CHEBI:15377"/>
        <dbReference type="ChEBI" id="CHEBI:15378"/>
        <dbReference type="ChEBI" id="CHEBI:15589"/>
        <dbReference type="ChEBI" id="CHEBI:36655"/>
        <dbReference type="ChEBI" id="CHEBI:57287"/>
        <dbReference type="ChEBI" id="CHEBI:57288"/>
        <dbReference type="EC" id="2.3.3.9"/>
    </reaction>
</comment>
<dbReference type="Pfam" id="PF20656">
    <property type="entry name" value="MS_N"/>
    <property type="match status" value="1"/>
</dbReference>
<evidence type="ECO:0000256" key="13">
    <source>
        <dbReference type="RuleBase" id="RU003572"/>
    </source>
</evidence>
<organism evidence="18 19">
    <name type="scientific">Brevundimonas viscosa</name>
    <dbReference type="NCBI Taxonomy" id="871741"/>
    <lineage>
        <taxon>Bacteria</taxon>
        <taxon>Pseudomonadati</taxon>
        <taxon>Pseudomonadota</taxon>
        <taxon>Alphaproteobacteria</taxon>
        <taxon>Caulobacterales</taxon>
        <taxon>Caulobacteraceae</taxon>
        <taxon>Brevundimonas</taxon>
    </lineage>
</organism>
<dbReference type="HAMAP" id="MF_00641">
    <property type="entry name" value="Malate_synth_G"/>
    <property type="match status" value="1"/>
</dbReference>
<dbReference type="EC" id="2.3.3.9" evidence="10 11"/>
<evidence type="ECO:0000256" key="9">
    <source>
        <dbReference type="ARBA" id="ARBA00047918"/>
    </source>
</evidence>
<feature type="binding site" evidence="10">
    <location>
        <position position="490"/>
    </location>
    <ligand>
        <name>Mg(2+)</name>
        <dbReference type="ChEBI" id="CHEBI:18420"/>
    </ligand>
</feature>
<feature type="binding site" evidence="10">
    <location>
        <begin position="166"/>
        <end position="167"/>
    </location>
    <ligand>
        <name>acetyl-CoA</name>
        <dbReference type="ChEBI" id="CHEBI:57288"/>
    </ligand>
</feature>
<evidence type="ECO:0000313" key="18">
    <source>
        <dbReference type="EMBL" id="SFS77877.1"/>
    </source>
</evidence>
<evidence type="ECO:0000256" key="1">
    <source>
        <dbReference type="ARBA" id="ARBA00001946"/>
    </source>
</evidence>
<evidence type="ECO:0000313" key="19">
    <source>
        <dbReference type="Proteomes" id="UP000198788"/>
    </source>
</evidence>
<keyword evidence="5 10" id="KW-0808">Transferase</keyword>
<dbReference type="Gene3D" id="3.20.20.360">
    <property type="entry name" value="Malate synthase, domain 3"/>
    <property type="match status" value="2"/>
</dbReference>
<keyword evidence="4 10" id="KW-0816">Tricarboxylic acid cycle</keyword>
<comment type="subcellular location">
    <subcellularLocation>
        <location evidence="10 13">Cytoplasm</location>
    </subcellularLocation>
</comment>
<feature type="domain" description="Malate synthase C-terminal" evidence="17">
    <location>
        <begin position="621"/>
        <end position="701"/>
    </location>
</feature>
<protein>
    <recommendedName>
        <fullName evidence="10 11">Malate synthase G</fullName>
        <ecNumber evidence="10 11">2.3.3.9</ecNumber>
    </recommendedName>
</protein>
<evidence type="ECO:0000256" key="6">
    <source>
        <dbReference type="ARBA" id="ARBA00022723"/>
    </source>
</evidence>
<dbReference type="InterPro" id="IPR048355">
    <property type="entry name" value="MS_C"/>
</dbReference>
<dbReference type="GO" id="GO:0005829">
    <property type="term" value="C:cytosol"/>
    <property type="evidence" value="ECO:0007669"/>
    <property type="project" value="TreeGrafter"/>
</dbReference>
<feature type="binding site" evidence="10">
    <location>
        <position position="306"/>
    </location>
    <ligand>
        <name>acetyl-CoA</name>
        <dbReference type="ChEBI" id="CHEBI:57288"/>
    </ligand>
</feature>
<feature type="binding site" evidence="10">
    <location>
        <begin position="487"/>
        <end position="490"/>
    </location>
    <ligand>
        <name>glyoxylate</name>
        <dbReference type="ChEBI" id="CHEBI:36655"/>
    </ligand>
</feature>
<evidence type="ECO:0000259" key="15">
    <source>
        <dbReference type="Pfam" id="PF20656"/>
    </source>
</evidence>
<dbReference type="GO" id="GO:0009436">
    <property type="term" value="P:glyoxylate catabolic process"/>
    <property type="evidence" value="ECO:0007669"/>
    <property type="project" value="TreeGrafter"/>
</dbReference>
<proteinExistence type="inferred from homology"/>
<feature type="active site" description="Proton acceptor" evidence="10 12">
    <location>
        <position position="370"/>
    </location>
</feature>
<evidence type="ECO:0000256" key="5">
    <source>
        <dbReference type="ARBA" id="ARBA00022679"/>
    </source>
</evidence>
<dbReference type="Pfam" id="PF20658">
    <property type="entry name" value="MSG_insertion"/>
    <property type="match status" value="1"/>
</dbReference>
<dbReference type="Pfam" id="PF01274">
    <property type="entry name" value="MS_TIM-barrel"/>
    <property type="match status" value="1"/>
</dbReference>
<dbReference type="NCBIfam" id="NF002825">
    <property type="entry name" value="PRK02999.1"/>
    <property type="match status" value="1"/>
</dbReference>
<evidence type="ECO:0000256" key="7">
    <source>
        <dbReference type="ARBA" id="ARBA00022842"/>
    </source>
</evidence>
<feature type="binding site" evidence="10">
    <location>
        <position position="343"/>
    </location>
    <ligand>
        <name>acetyl-CoA</name>
        <dbReference type="ChEBI" id="CHEBI:57288"/>
    </ligand>
</feature>
<keyword evidence="7 10" id="KW-0460">Magnesium</keyword>
<feature type="modified residue" description="Cysteine sulfenic acid (-SOH)" evidence="10">
    <location>
        <position position="647"/>
    </location>
</feature>
<feature type="active site" description="Proton donor" evidence="10 12">
    <location>
        <position position="661"/>
    </location>
</feature>
<gene>
    <name evidence="10" type="primary">glcB</name>
    <name evidence="18" type="ORF">SAMN05192570_2559</name>
</gene>
<dbReference type="Gene3D" id="1.20.1220.12">
    <property type="entry name" value="Malate synthase, domain III"/>
    <property type="match status" value="1"/>
</dbReference>
<comment type="subunit">
    <text evidence="10">Monomer.</text>
</comment>
<dbReference type="InterPro" id="IPR044856">
    <property type="entry name" value="Malate_synth_C_sf"/>
</dbReference>
<accession>A0A1I6SLN3</accession>
<dbReference type="GO" id="GO:0006099">
    <property type="term" value="P:tricarboxylic acid cycle"/>
    <property type="evidence" value="ECO:0007669"/>
    <property type="project" value="UniProtKB-KW"/>
</dbReference>
<keyword evidence="2 10" id="KW-0329">Glyoxylate bypass</keyword>
<evidence type="ECO:0000256" key="4">
    <source>
        <dbReference type="ARBA" id="ARBA00022532"/>
    </source>
</evidence>
<dbReference type="PANTHER" id="PTHR42739">
    <property type="entry name" value="MALATE SYNTHASE G"/>
    <property type="match status" value="1"/>
</dbReference>
<keyword evidence="6 10" id="KW-0479">Metal-binding</keyword>
<keyword evidence="3 10" id="KW-0963">Cytoplasm</keyword>
<evidence type="ECO:0000256" key="11">
    <source>
        <dbReference type="NCBIfam" id="TIGR01345"/>
    </source>
</evidence>
<dbReference type="SUPFAM" id="SSF51645">
    <property type="entry name" value="Malate synthase G"/>
    <property type="match status" value="1"/>
</dbReference>
<evidence type="ECO:0000259" key="14">
    <source>
        <dbReference type="Pfam" id="PF01274"/>
    </source>
</evidence>
<keyword evidence="19" id="KW-1185">Reference proteome</keyword>
<evidence type="ECO:0000256" key="10">
    <source>
        <dbReference type="HAMAP-Rule" id="MF_00641"/>
    </source>
</evidence>
<feature type="domain" description="Malate synthase N-terminal" evidence="15">
    <location>
        <begin position="57"/>
        <end position="112"/>
    </location>
</feature>
<dbReference type="GO" id="GO:0006097">
    <property type="term" value="P:glyoxylate cycle"/>
    <property type="evidence" value="ECO:0007669"/>
    <property type="project" value="UniProtKB-UniRule"/>
</dbReference>
<evidence type="ECO:0000256" key="3">
    <source>
        <dbReference type="ARBA" id="ARBA00022490"/>
    </source>
</evidence>
<feature type="binding site" evidence="10">
    <location>
        <position position="462"/>
    </location>
    <ligand>
        <name>Mg(2+)</name>
        <dbReference type="ChEBI" id="CHEBI:18420"/>
    </ligand>
</feature>
<feature type="binding site" evidence="10">
    <location>
        <position position="159"/>
    </location>
    <ligand>
        <name>acetyl-CoA</name>
        <dbReference type="ChEBI" id="CHEBI:57288"/>
    </ligand>
</feature>
<comment type="function">
    <text evidence="10">Involved in the glycolate utilization. Catalyzes the condensation and subsequent hydrolysis of acetyl-coenzyme A (acetyl-CoA) and glyoxylate to form malate and CoA.</text>
</comment>